<feature type="transmembrane region" description="Helical" evidence="1">
    <location>
        <begin position="40"/>
        <end position="58"/>
    </location>
</feature>
<dbReference type="Proteomes" id="UP000287651">
    <property type="component" value="Unassembled WGS sequence"/>
</dbReference>
<keyword evidence="1" id="KW-0472">Membrane</keyword>
<evidence type="ECO:0000313" key="3">
    <source>
        <dbReference type="Proteomes" id="UP000287651"/>
    </source>
</evidence>
<name>A0A426Z928_ENSVE</name>
<sequence length="129" mass="14754">MSRGPASNNKYSYNHLNAKGPSEAIDVHDITVKKSRLRIFLSYFGAAVFLTATFYLVALKELCISSIWIILVCFSLAKVLHHKPVKKGEVSESFICLFVLYFSFLLMCYIPLSCLSWLICMNRSRIFIM</sequence>
<keyword evidence="1" id="KW-0812">Transmembrane</keyword>
<proteinExistence type="predicted"/>
<organism evidence="2 3">
    <name type="scientific">Ensete ventricosum</name>
    <name type="common">Abyssinian banana</name>
    <name type="synonym">Musa ensete</name>
    <dbReference type="NCBI Taxonomy" id="4639"/>
    <lineage>
        <taxon>Eukaryota</taxon>
        <taxon>Viridiplantae</taxon>
        <taxon>Streptophyta</taxon>
        <taxon>Embryophyta</taxon>
        <taxon>Tracheophyta</taxon>
        <taxon>Spermatophyta</taxon>
        <taxon>Magnoliopsida</taxon>
        <taxon>Liliopsida</taxon>
        <taxon>Zingiberales</taxon>
        <taxon>Musaceae</taxon>
        <taxon>Ensete</taxon>
    </lineage>
</organism>
<dbReference type="AlphaFoldDB" id="A0A426Z928"/>
<gene>
    <name evidence="2" type="ORF">B296_00027018</name>
</gene>
<accession>A0A426Z928</accession>
<protein>
    <submittedName>
        <fullName evidence="2">Uncharacterized protein</fullName>
    </submittedName>
</protein>
<feature type="transmembrane region" description="Helical" evidence="1">
    <location>
        <begin position="64"/>
        <end position="81"/>
    </location>
</feature>
<evidence type="ECO:0000256" key="1">
    <source>
        <dbReference type="SAM" id="Phobius"/>
    </source>
</evidence>
<keyword evidence="1" id="KW-1133">Transmembrane helix</keyword>
<evidence type="ECO:0000313" key="2">
    <source>
        <dbReference type="EMBL" id="RRT60490.1"/>
    </source>
</evidence>
<feature type="transmembrane region" description="Helical" evidence="1">
    <location>
        <begin position="93"/>
        <end position="119"/>
    </location>
</feature>
<reference evidence="2 3" key="1">
    <citation type="journal article" date="2014" name="Agronomy (Basel)">
        <title>A Draft Genome Sequence for Ensete ventricosum, the Drought-Tolerant Tree Against Hunger.</title>
        <authorList>
            <person name="Harrison J."/>
            <person name="Moore K.A."/>
            <person name="Paszkiewicz K."/>
            <person name="Jones T."/>
            <person name="Grant M."/>
            <person name="Ambacheew D."/>
            <person name="Muzemil S."/>
            <person name="Studholme D.J."/>
        </authorList>
    </citation>
    <scope>NUCLEOTIDE SEQUENCE [LARGE SCALE GENOMIC DNA]</scope>
</reference>
<comment type="caution">
    <text evidence="2">The sequence shown here is derived from an EMBL/GenBank/DDBJ whole genome shotgun (WGS) entry which is preliminary data.</text>
</comment>
<dbReference type="EMBL" id="AMZH03007765">
    <property type="protein sequence ID" value="RRT60490.1"/>
    <property type="molecule type" value="Genomic_DNA"/>
</dbReference>